<accession>A0ABR4ZEN3</accession>
<evidence type="ECO:0000259" key="5">
    <source>
        <dbReference type="PROSITE" id="PS50977"/>
    </source>
</evidence>
<evidence type="ECO:0000256" key="4">
    <source>
        <dbReference type="PROSITE-ProRule" id="PRU00335"/>
    </source>
</evidence>
<dbReference type="PRINTS" id="PR00455">
    <property type="entry name" value="HTHTETR"/>
</dbReference>
<dbReference type="RefSeq" id="WP_043671402.1">
    <property type="nucleotide sequence ID" value="NZ_BDCI01000010.1"/>
</dbReference>
<evidence type="ECO:0000313" key="6">
    <source>
        <dbReference type="EMBL" id="KIA63843.1"/>
    </source>
</evidence>
<evidence type="ECO:0000256" key="1">
    <source>
        <dbReference type="ARBA" id="ARBA00023015"/>
    </source>
</evidence>
<dbReference type="EMBL" id="JNFP01000018">
    <property type="protein sequence ID" value="KIA63843.1"/>
    <property type="molecule type" value="Genomic_DNA"/>
</dbReference>
<dbReference type="Pfam" id="PF16859">
    <property type="entry name" value="TetR_C_11"/>
    <property type="match status" value="1"/>
</dbReference>
<dbReference type="Gene3D" id="1.10.357.10">
    <property type="entry name" value="Tetracycline Repressor, domain 2"/>
    <property type="match status" value="1"/>
</dbReference>
<keyword evidence="1" id="KW-0805">Transcription regulation</keyword>
<feature type="DNA-binding region" description="H-T-H motif" evidence="4">
    <location>
        <begin position="37"/>
        <end position="56"/>
    </location>
</feature>
<keyword evidence="2 4" id="KW-0238">DNA-binding</keyword>
<comment type="caution">
    <text evidence="6">The sequence shown here is derived from an EMBL/GenBank/DDBJ whole genome shotgun (WGS) entry which is preliminary data.</text>
</comment>
<dbReference type="InterPro" id="IPR011075">
    <property type="entry name" value="TetR_C"/>
</dbReference>
<dbReference type="PROSITE" id="PS50977">
    <property type="entry name" value="HTH_TETR_2"/>
    <property type="match status" value="1"/>
</dbReference>
<feature type="domain" description="HTH tetR-type" evidence="5">
    <location>
        <begin position="14"/>
        <end position="74"/>
    </location>
</feature>
<sequence length="199" mass="21434">MAGAGGPDPGRRSERSRSAILTATYELISEVGYGKLSIEAIAARAGVGKQTIYRWWPSKGAVVFDALAALSEGADGDITLPDTGDLAADLRTVLRATVAEFADPAFEAPIRALNLEIINDPELARTYRDRMEQPIKAAKLDRLRSAQQVGQLPADADLELILDLLYAPITQRWLMRSGPLDAAFADALVDAVLRAFALD</sequence>
<dbReference type="InterPro" id="IPR009057">
    <property type="entry name" value="Homeodomain-like_sf"/>
</dbReference>
<gene>
    <name evidence="6" type="ORF">FG87_17265</name>
</gene>
<keyword evidence="7" id="KW-1185">Reference proteome</keyword>
<keyword evidence="3" id="KW-0804">Transcription</keyword>
<dbReference type="InterPro" id="IPR001647">
    <property type="entry name" value="HTH_TetR"/>
</dbReference>
<evidence type="ECO:0000256" key="3">
    <source>
        <dbReference type="ARBA" id="ARBA00023163"/>
    </source>
</evidence>
<dbReference type="InterPro" id="IPR050109">
    <property type="entry name" value="HTH-type_TetR-like_transc_reg"/>
</dbReference>
<reference evidence="6 7" key="1">
    <citation type="journal article" date="2014" name="Int. J. Syst. Evol. Microbiol.">
        <title>Nocardia vulneris sp. nov., isolated from wounds of human patients in North America.</title>
        <authorList>
            <person name="Lasker B.A."/>
            <person name="Bell M."/>
            <person name="Klenk H.P."/>
            <person name="Sproer C."/>
            <person name="Schumann C."/>
            <person name="Schumann P."/>
            <person name="Brown J.M."/>
        </authorList>
    </citation>
    <scope>NUCLEOTIDE SEQUENCE [LARGE SCALE GENOMIC DNA]</scope>
    <source>
        <strain evidence="6 7">W9851</strain>
    </source>
</reference>
<dbReference type="InterPro" id="IPR036271">
    <property type="entry name" value="Tet_transcr_reg_TetR-rel_C_sf"/>
</dbReference>
<organism evidence="6 7">
    <name type="scientific">Nocardia vulneris</name>
    <dbReference type="NCBI Taxonomy" id="1141657"/>
    <lineage>
        <taxon>Bacteria</taxon>
        <taxon>Bacillati</taxon>
        <taxon>Actinomycetota</taxon>
        <taxon>Actinomycetes</taxon>
        <taxon>Mycobacteriales</taxon>
        <taxon>Nocardiaceae</taxon>
        <taxon>Nocardia</taxon>
    </lineage>
</organism>
<dbReference type="Pfam" id="PF00440">
    <property type="entry name" value="TetR_N"/>
    <property type="match status" value="1"/>
</dbReference>
<proteinExistence type="predicted"/>
<dbReference type="PANTHER" id="PTHR30055:SF148">
    <property type="entry name" value="TETR-FAMILY TRANSCRIPTIONAL REGULATOR"/>
    <property type="match status" value="1"/>
</dbReference>
<evidence type="ECO:0000256" key="2">
    <source>
        <dbReference type="ARBA" id="ARBA00023125"/>
    </source>
</evidence>
<dbReference type="Proteomes" id="UP000031364">
    <property type="component" value="Unassembled WGS sequence"/>
</dbReference>
<dbReference type="SUPFAM" id="SSF46689">
    <property type="entry name" value="Homeodomain-like"/>
    <property type="match status" value="1"/>
</dbReference>
<dbReference type="PANTHER" id="PTHR30055">
    <property type="entry name" value="HTH-TYPE TRANSCRIPTIONAL REGULATOR RUTR"/>
    <property type="match status" value="1"/>
</dbReference>
<dbReference type="Gene3D" id="1.10.10.60">
    <property type="entry name" value="Homeodomain-like"/>
    <property type="match status" value="1"/>
</dbReference>
<dbReference type="SUPFAM" id="SSF48498">
    <property type="entry name" value="Tetracyclin repressor-like, C-terminal domain"/>
    <property type="match status" value="1"/>
</dbReference>
<protein>
    <submittedName>
        <fullName evidence="6">TetR family transcriptional regulator</fullName>
    </submittedName>
</protein>
<name>A0ABR4ZEN3_9NOCA</name>
<evidence type="ECO:0000313" key="7">
    <source>
        <dbReference type="Proteomes" id="UP000031364"/>
    </source>
</evidence>